<dbReference type="InterPro" id="IPR003615">
    <property type="entry name" value="HNH_nuc"/>
</dbReference>
<proteinExistence type="predicted"/>
<sequence length="301" mass="33431">MAQDAERENIVYEAERAFGGKRRLVRMKEGADGERHPRLAHGVEVRADGSSRDACSLFWGQLAQGHLYELAISRYVRLGQHSPARVVEWVEAEIAVSGRPGHKHRGTESWPTLGFADSATLLTFLDKVKRIRRGQVPLDSVLAELGVASNTEIKGEPEELPPPAPVLPEDADFLLDEYRARVGKLNSTEALRDAKQRIGQDLLRDHLLTAVGCCQVTGLRVHELLRVSHIRRWANSTDEQRLSLANVLLLAPHLDALFDRGFVTFDDDGSLVFSSLLDTQSQQCLGLASGRLKPSRYTEVS</sequence>
<keyword evidence="3" id="KW-1185">Reference proteome</keyword>
<evidence type="ECO:0000259" key="1">
    <source>
        <dbReference type="Pfam" id="PF13391"/>
    </source>
</evidence>
<dbReference type="RefSeq" id="WP_115108077.1">
    <property type="nucleotide sequence ID" value="NZ_QHKS01000033.1"/>
</dbReference>
<protein>
    <recommendedName>
        <fullName evidence="1">HNH nuclease domain-containing protein</fullName>
    </recommendedName>
</protein>
<organism evidence="2 3">
    <name type="scientific">Paraburkholderia lacunae</name>
    <dbReference type="NCBI Taxonomy" id="2211104"/>
    <lineage>
        <taxon>Bacteria</taxon>
        <taxon>Pseudomonadati</taxon>
        <taxon>Pseudomonadota</taxon>
        <taxon>Betaproteobacteria</taxon>
        <taxon>Burkholderiales</taxon>
        <taxon>Burkholderiaceae</taxon>
        <taxon>Paraburkholderia</taxon>
    </lineage>
</organism>
<name>A0A370MYX5_9BURK</name>
<evidence type="ECO:0000313" key="3">
    <source>
        <dbReference type="Proteomes" id="UP000254875"/>
    </source>
</evidence>
<comment type="caution">
    <text evidence="2">The sequence shown here is derived from an EMBL/GenBank/DDBJ whole genome shotgun (WGS) entry which is preliminary data.</text>
</comment>
<feature type="domain" description="HNH nuclease" evidence="1">
    <location>
        <begin position="214"/>
        <end position="266"/>
    </location>
</feature>
<reference evidence="3" key="1">
    <citation type="submission" date="2018-05" db="EMBL/GenBank/DDBJ databases">
        <authorList>
            <person name="Feng T."/>
        </authorList>
    </citation>
    <scope>NUCLEOTIDE SEQUENCE [LARGE SCALE GENOMIC DNA]</scope>
    <source>
        <strain evidence="3">S27</strain>
    </source>
</reference>
<dbReference type="Pfam" id="PF13391">
    <property type="entry name" value="HNH_2"/>
    <property type="match status" value="1"/>
</dbReference>
<dbReference type="OrthoDB" id="9811869at2"/>
<dbReference type="AlphaFoldDB" id="A0A370MYX5"/>
<evidence type="ECO:0000313" key="2">
    <source>
        <dbReference type="EMBL" id="RDJ98583.1"/>
    </source>
</evidence>
<accession>A0A370MYX5</accession>
<dbReference type="EMBL" id="QHKS01000033">
    <property type="protein sequence ID" value="RDJ98583.1"/>
    <property type="molecule type" value="Genomic_DNA"/>
</dbReference>
<gene>
    <name evidence="2" type="ORF">DLM46_33225</name>
</gene>
<dbReference type="Proteomes" id="UP000254875">
    <property type="component" value="Unassembled WGS sequence"/>
</dbReference>